<dbReference type="SFLD" id="SFLDS00032">
    <property type="entry name" value="Radical_SAM_3-amino-3-carboxyp"/>
    <property type="match status" value="1"/>
</dbReference>
<gene>
    <name evidence="11" type="primary">dph2</name>
    <name evidence="11" type="ORF">DK846_08455</name>
</gene>
<keyword evidence="8 10" id="KW-0411">Iron-sulfur</keyword>
<dbReference type="AlphaFoldDB" id="A0A2V2N9R8"/>
<dbReference type="PANTHER" id="PTHR10762:SF1">
    <property type="entry name" value="2-(3-AMINO-3-CARBOXYPROPYL)HISTIDINE SYNTHASE SUBUNIT 1"/>
    <property type="match status" value="1"/>
</dbReference>
<keyword evidence="10" id="KW-0004">4Fe-4S</keyword>
<dbReference type="InterPro" id="IPR035435">
    <property type="entry name" value="DPH1/DPH2_euk_archaea"/>
</dbReference>
<dbReference type="InterPro" id="IPR042265">
    <property type="entry name" value="DPH1/DPH2_3"/>
</dbReference>
<dbReference type="EC" id="2.5.1.108" evidence="3 10"/>
<dbReference type="InterPro" id="IPR042264">
    <property type="entry name" value="DPH1/DPH2_2"/>
</dbReference>
<dbReference type="PIRSF" id="PIRSF004967">
    <property type="entry name" value="DPH1"/>
    <property type="match status" value="1"/>
</dbReference>
<keyword evidence="12" id="KW-1185">Reference proteome</keyword>
<dbReference type="Gene3D" id="3.40.50.11860">
    <property type="entry name" value="Diphthamide synthesis DPH1/DPH2 domain 3"/>
    <property type="match status" value="1"/>
</dbReference>
<keyword evidence="7 10" id="KW-0408">Iron</keyword>
<evidence type="ECO:0000256" key="3">
    <source>
        <dbReference type="ARBA" id="ARBA00012221"/>
    </source>
</evidence>
<dbReference type="InterPro" id="IPR042263">
    <property type="entry name" value="DPH1/DPH2_1"/>
</dbReference>
<evidence type="ECO:0000256" key="10">
    <source>
        <dbReference type="PIRNR" id="PIRNR004967"/>
    </source>
</evidence>
<dbReference type="InterPro" id="IPR022428">
    <property type="entry name" value="Dph2_arc"/>
</dbReference>
<dbReference type="EMBL" id="QGMY01000007">
    <property type="protein sequence ID" value="PWR72013.1"/>
    <property type="molecule type" value="Genomic_DNA"/>
</dbReference>
<dbReference type="GeneID" id="97548124"/>
<dbReference type="NCBIfam" id="TIGR00322">
    <property type="entry name" value="diphth2_R"/>
    <property type="match status" value="1"/>
</dbReference>
<comment type="caution">
    <text evidence="11">The sequence shown here is derived from an EMBL/GenBank/DDBJ whole genome shotgun (WGS) entry which is preliminary data.</text>
</comment>
<dbReference type="InterPro" id="IPR016435">
    <property type="entry name" value="DPH1/DPH2"/>
</dbReference>
<dbReference type="NCBIfam" id="TIGR03682">
    <property type="entry name" value="arCOG04112"/>
    <property type="match status" value="1"/>
</dbReference>
<dbReference type="UniPathway" id="UPA00559"/>
<accession>A0A2V2N9R8</accession>
<comment type="cofactor">
    <cofactor evidence="1 10">
        <name>[4Fe-4S] cluster</name>
        <dbReference type="ChEBI" id="CHEBI:49883"/>
    </cofactor>
</comment>
<reference evidence="11 12" key="1">
    <citation type="submission" date="2018-05" db="EMBL/GenBank/DDBJ databases">
        <title>Draft genome of Methanospirillum lacunae Ki8-1.</title>
        <authorList>
            <person name="Dueholm M.S."/>
            <person name="Nielsen P.H."/>
            <person name="Bakmann L.F."/>
            <person name="Otzen D.E."/>
        </authorList>
    </citation>
    <scope>NUCLEOTIDE SEQUENCE [LARGE SCALE GENOMIC DNA]</scope>
    <source>
        <strain evidence="11 12">Ki8-1</strain>
    </source>
</reference>
<evidence type="ECO:0000256" key="2">
    <source>
        <dbReference type="ARBA" id="ARBA00005156"/>
    </source>
</evidence>
<dbReference type="Gene3D" id="3.40.50.11850">
    <property type="entry name" value="Diphthamide synthesis DPH1/DPH2 domain 2"/>
    <property type="match status" value="1"/>
</dbReference>
<evidence type="ECO:0000256" key="8">
    <source>
        <dbReference type="ARBA" id="ARBA00023014"/>
    </source>
</evidence>
<dbReference type="PANTHER" id="PTHR10762">
    <property type="entry name" value="DIPHTHAMIDE BIOSYNTHESIS PROTEIN"/>
    <property type="match status" value="1"/>
</dbReference>
<name>A0A2V2N9R8_9EURY</name>
<evidence type="ECO:0000256" key="9">
    <source>
        <dbReference type="ARBA" id="ARBA00048403"/>
    </source>
</evidence>
<dbReference type="OrthoDB" id="314at2157"/>
<evidence type="ECO:0000256" key="5">
    <source>
        <dbReference type="ARBA" id="ARBA00022691"/>
    </source>
</evidence>
<evidence type="ECO:0000256" key="6">
    <source>
        <dbReference type="ARBA" id="ARBA00022723"/>
    </source>
</evidence>
<comment type="catalytic activity">
    <reaction evidence="9 10">
        <text>L-histidyl-[translation elongation factor 2] + S-adenosyl-L-methionine = 2-[(3S)-amino-3-carboxypropyl]-L-histidyl-[translation elongation factor 2] + S-methyl-5'-thioadenosine + H(+)</text>
        <dbReference type="Rhea" id="RHEA:36783"/>
        <dbReference type="Rhea" id="RHEA-COMP:9748"/>
        <dbReference type="Rhea" id="RHEA-COMP:9749"/>
        <dbReference type="ChEBI" id="CHEBI:15378"/>
        <dbReference type="ChEBI" id="CHEBI:17509"/>
        <dbReference type="ChEBI" id="CHEBI:29979"/>
        <dbReference type="ChEBI" id="CHEBI:59789"/>
        <dbReference type="ChEBI" id="CHEBI:73995"/>
        <dbReference type="EC" id="2.5.1.108"/>
    </reaction>
</comment>
<evidence type="ECO:0000256" key="7">
    <source>
        <dbReference type="ARBA" id="ARBA00023004"/>
    </source>
</evidence>
<dbReference type="GO" id="GO:0090560">
    <property type="term" value="F:2-(3-amino-3-carboxypropyl)histidine synthase activity"/>
    <property type="evidence" value="ECO:0007669"/>
    <property type="project" value="UniProtKB-UniRule"/>
</dbReference>
<dbReference type="RefSeq" id="WP_109968503.1">
    <property type="nucleotide sequence ID" value="NZ_CP176093.1"/>
</dbReference>
<comment type="pathway">
    <text evidence="2 10">Protein modification; peptidyl-diphthamide biosynthesis.</text>
</comment>
<dbReference type="GO" id="GO:0046872">
    <property type="term" value="F:metal ion binding"/>
    <property type="evidence" value="ECO:0007669"/>
    <property type="project" value="UniProtKB-KW"/>
</dbReference>
<sequence>MIASFDLISELKQRGAKKVALQAPEGLKRRLSELAQDLKSAGFTVLVSGDPCYGACDLDIDLLKDADLLIHLGHAPVDKTERILYDIFRMDFDPEVVLNAVPYFTKNRIGLVTTVQHVHLIPEVSRVLDEAGISVTVGEGSDRTPYAGQILGCSFEVARRTGESEILYIGTGVFHPLGVQIATGAKVIACDPYTKKIEEVNGERLLRRRYALIEKVKQAEQIGIIVSPKSGQARRELATELASLSPKAILIQLREVTPDQLLNLGLPCYVNTACPRLAYDDQVRWPVPVLTPQEFEILCGIRKFEDYEVDEIK</sequence>
<dbReference type="Pfam" id="PF01866">
    <property type="entry name" value="Diphthamide_syn"/>
    <property type="match status" value="1"/>
</dbReference>
<evidence type="ECO:0000313" key="11">
    <source>
        <dbReference type="EMBL" id="PWR72013.1"/>
    </source>
</evidence>
<dbReference type="Proteomes" id="UP000245657">
    <property type="component" value="Unassembled WGS sequence"/>
</dbReference>
<evidence type="ECO:0000313" key="12">
    <source>
        <dbReference type="Proteomes" id="UP000245657"/>
    </source>
</evidence>
<comment type="similarity">
    <text evidence="10">Belongs to the DPH1/DPH2 family.</text>
</comment>
<evidence type="ECO:0000256" key="1">
    <source>
        <dbReference type="ARBA" id="ARBA00001966"/>
    </source>
</evidence>
<dbReference type="GO" id="GO:0051539">
    <property type="term" value="F:4 iron, 4 sulfur cluster binding"/>
    <property type="evidence" value="ECO:0007669"/>
    <property type="project" value="UniProtKB-UniRule"/>
</dbReference>
<comment type="function">
    <text evidence="10">Catalyzes the first step of diphthamide biosynthesis, i.e. the transfer of the 3-amino-3-carboxypropyl group from S-adenosyl-L-methionine (SAM) to the C2 position of the imidazole ring of the target histidine residue in translation elongation factor 2 (EF-2).</text>
</comment>
<keyword evidence="4 10" id="KW-0808">Transferase</keyword>
<organism evidence="11 12">
    <name type="scientific">Methanospirillum lacunae</name>
    <dbReference type="NCBI Taxonomy" id="668570"/>
    <lineage>
        <taxon>Archaea</taxon>
        <taxon>Methanobacteriati</taxon>
        <taxon>Methanobacteriota</taxon>
        <taxon>Stenosarchaea group</taxon>
        <taxon>Methanomicrobia</taxon>
        <taxon>Methanomicrobiales</taxon>
        <taxon>Methanospirillaceae</taxon>
        <taxon>Methanospirillum</taxon>
    </lineage>
</organism>
<proteinExistence type="inferred from homology"/>
<dbReference type="Gene3D" id="3.40.50.11840">
    <property type="entry name" value="Diphthamide synthesis DPH1/DPH2 domain 1"/>
    <property type="match status" value="1"/>
</dbReference>
<evidence type="ECO:0000256" key="4">
    <source>
        <dbReference type="ARBA" id="ARBA00022679"/>
    </source>
</evidence>
<keyword evidence="5 10" id="KW-0949">S-adenosyl-L-methionine</keyword>
<keyword evidence="6 10" id="KW-0479">Metal-binding</keyword>
<protein>
    <recommendedName>
        <fullName evidence="3 10">2-(3-amino-3-carboxypropyl)histidine synthase</fullName>
        <ecNumber evidence="3 10">2.5.1.108</ecNumber>
    </recommendedName>
</protein>
<dbReference type="GO" id="GO:0017183">
    <property type="term" value="P:protein histidyl modification to diphthamide"/>
    <property type="evidence" value="ECO:0007669"/>
    <property type="project" value="UniProtKB-UniRule"/>
</dbReference>